<name>A0A9E9C4V9_9CYAN</name>
<reference evidence="3" key="1">
    <citation type="submission" date="2022-12" db="EMBL/GenBank/DDBJ databases">
        <title>Polyphasic identification of a Novel Hot-Spring Cyanobacterium Ocullathermofonsia sinensis gen nov. sp. nov. and Genomic Insights on its Adaptations to the Thermal Habitat.</title>
        <authorList>
            <person name="Daroch M."/>
            <person name="Tang J."/>
            <person name="Jiang Y."/>
        </authorList>
    </citation>
    <scope>NUCLEOTIDE SEQUENCE</scope>
    <source>
        <strain evidence="3">PKUAC-SCTA174</strain>
    </source>
</reference>
<feature type="region of interest" description="Disordered" evidence="2">
    <location>
        <begin position="1"/>
        <end position="33"/>
    </location>
</feature>
<dbReference type="EMBL" id="CP113797">
    <property type="protein sequence ID" value="WAL60466.1"/>
    <property type="molecule type" value="Genomic_DNA"/>
</dbReference>
<evidence type="ECO:0000256" key="1">
    <source>
        <dbReference type="SAM" id="Coils"/>
    </source>
</evidence>
<dbReference type="KEGG" id="tsin:OXH18_00290"/>
<gene>
    <name evidence="3" type="ORF">OXH18_00290</name>
</gene>
<sequence length="251" mass="29865">MSGMRRGDRRTNSDDNAVRNPRSRQQEPPSPHDIKIRIATLQAQRDEAQQIAKAKEKEAQEAQRLYLEEQQQRQSTLALYQEEQQRYQSTLTLYQEEQQRYQSTLVLYEEAQTQVQTYLTFYEQEKVRNNELLAQYETARAERDRYLMLYNETQAELKFERRSKAGIKGWETRRKRENERLKREIADMAIVLRDSLERKEAAIAHLEELANRMDRIQNLVDSVEDNSDNNPIGLLQKFKLIWQAVKDILAE</sequence>
<dbReference type="Proteomes" id="UP001163152">
    <property type="component" value="Chromosome"/>
</dbReference>
<evidence type="ECO:0000313" key="3">
    <source>
        <dbReference type="EMBL" id="WAL60466.1"/>
    </source>
</evidence>
<organism evidence="3 4">
    <name type="scientific">Thermocoleostomius sinensis A174</name>
    <dbReference type="NCBI Taxonomy" id="2016057"/>
    <lineage>
        <taxon>Bacteria</taxon>
        <taxon>Bacillati</taxon>
        <taxon>Cyanobacteriota</taxon>
        <taxon>Cyanophyceae</taxon>
        <taxon>Oculatellales</taxon>
        <taxon>Oculatellaceae</taxon>
        <taxon>Thermocoleostomius</taxon>
    </lineage>
</organism>
<accession>A0A9E9C4V9</accession>
<proteinExistence type="predicted"/>
<protein>
    <submittedName>
        <fullName evidence="3">Uncharacterized protein</fullName>
    </submittedName>
</protein>
<feature type="compositionally biased region" description="Basic and acidic residues" evidence="2">
    <location>
        <begin position="1"/>
        <end position="17"/>
    </location>
</feature>
<evidence type="ECO:0000313" key="4">
    <source>
        <dbReference type="Proteomes" id="UP001163152"/>
    </source>
</evidence>
<feature type="coiled-coil region" evidence="1">
    <location>
        <begin position="192"/>
        <end position="226"/>
    </location>
</feature>
<dbReference type="RefSeq" id="WP_268610375.1">
    <property type="nucleotide sequence ID" value="NZ_CP113797.1"/>
</dbReference>
<keyword evidence="4" id="KW-1185">Reference proteome</keyword>
<dbReference type="AlphaFoldDB" id="A0A9E9C4V9"/>
<feature type="coiled-coil region" evidence="1">
    <location>
        <begin position="38"/>
        <end position="97"/>
    </location>
</feature>
<evidence type="ECO:0000256" key="2">
    <source>
        <dbReference type="SAM" id="MobiDB-lite"/>
    </source>
</evidence>
<keyword evidence="1" id="KW-0175">Coiled coil</keyword>